<protein>
    <submittedName>
        <fullName evidence="1">Uncharacterized protein</fullName>
    </submittedName>
</protein>
<dbReference type="GeneID" id="20366600"/>
<keyword evidence="2" id="KW-1185">Reference proteome</keyword>
<comment type="caution">
    <text evidence="1">The sequence shown here is derived from an EMBL/GenBank/DDBJ whole genome shotgun (WGS) entry which is preliminary data.</text>
</comment>
<dbReference type="RefSeq" id="XP_009259375.1">
    <property type="nucleotide sequence ID" value="XM_009261100.1"/>
</dbReference>
<evidence type="ECO:0000313" key="2">
    <source>
        <dbReference type="Proteomes" id="UP000007978"/>
    </source>
</evidence>
<dbReference type="KEGG" id="fpu:FPSE_07982"/>
<organism evidence="1 2">
    <name type="scientific">Fusarium pseudograminearum (strain CS3096)</name>
    <name type="common">Wheat and barley crown-rot fungus</name>
    <dbReference type="NCBI Taxonomy" id="1028729"/>
    <lineage>
        <taxon>Eukaryota</taxon>
        <taxon>Fungi</taxon>
        <taxon>Dikarya</taxon>
        <taxon>Ascomycota</taxon>
        <taxon>Pezizomycotina</taxon>
        <taxon>Sordariomycetes</taxon>
        <taxon>Hypocreomycetidae</taxon>
        <taxon>Hypocreales</taxon>
        <taxon>Nectriaceae</taxon>
        <taxon>Fusarium</taxon>
    </lineage>
</organism>
<sequence>MATSTLFSTHQFYKYEVKVVDGIVLSWIKSALAGLSSRTRIKARLISGTLYRVGDGKLPLRGLDPVCVGVVQRGHVNLPDERIGHGQPNRRQKQ</sequence>
<accession>K3UJ11</accession>
<proteinExistence type="predicted"/>
<gene>
    <name evidence="1" type="ORF">FPSE_07982</name>
</gene>
<dbReference type="AlphaFoldDB" id="K3UJ11"/>
<dbReference type="HOGENOM" id="CLU_2386264_0_0_1"/>
<reference evidence="1 2" key="1">
    <citation type="journal article" date="2012" name="PLoS Pathog.">
        <title>Comparative pathogenomics reveals horizontally acquired novel virulence genes in fungi infecting cereal hosts.</title>
        <authorList>
            <person name="Gardiner D.M."/>
            <person name="McDonald M.C."/>
            <person name="Covarelli L."/>
            <person name="Solomon P.S."/>
            <person name="Rusu A.G."/>
            <person name="Marshall M."/>
            <person name="Kazan K."/>
            <person name="Chakraborty S."/>
            <person name="McDonald B.A."/>
            <person name="Manners J.M."/>
        </authorList>
    </citation>
    <scope>NUCLEOTIDE SEQUENCE [LARGE SCALE GENOMIC DNA]</scope>
    <source>
        <strain evidence="1 2">CS3096</strain>
    </source>
</reference>
<name>K3UJ11_FUSPC</name>
<dbReference type="Proteomes" id="UP000007978">
    <property type="component" value="Chromosome 4"/>
</dbReference>
<dbReference type="EMBL" id="AFNW01000280">
    <property type="protein sequence ID" value="EKJ71881.1"/>
    <property type="molecule type" value="Genomic_DNA"/>
</dbReference>
<evidence type="ECO:0000313" key="1">
    <source>
        <dbReference type="EMBL" id="EKJ71881.1"/>
    </source>
</evidence>